<evidence type="ECO:0000259" key="3">
    <source>
        <dbReference type="Pfam" id="PF01648"/>
    </source>
</evidence>
<name>A0ABX7RDJ5_9GAMM</name>
<dbReference type="InterPro" id="IPR037143">
    <property type="entry name" value="4-PPantetheinyl_Trfase_dom_sf"/>
</dbReference>
<dbReference type="SUPFAM" id="SSF56214">
    <property type="entry name" value="4'-phosphopantetheinyl transferase"/>
    <property type="match status" value="2"/>
</dbReference>
<dbReference type="PANTHER" id="PTHR12215">
    <property type="entry name" value="PHOSPHOPANTETHEINE TRANSFERASE"/>
    <property type="match status" value="1"/>
</dbReference>
<protein>
    <submittedName>
        <fullName evidence="4">4'-phosphopantetheinyl transferase superfamily protein</fullName>
    </submittedName>
</protein>
<sequence>MTLIVPVRPLGVPGAMPDAPDLRPSRARSCVVAFAELEAWQSWLEEAWSLLDPAERTRVLHRRVPADREALTIAYALHRMVLSGVLGISAADVPLSRDERGCPCLPGMALHTSLSHADGVAAFAVCAMGPVGIDIEPSLRASELPQVSTSVCHAIEASQLAGLREPLYSRELLALWVRKEALLKAEGIGLEREMTAFVAADGAVLPLTASTADNAGPVRLSMLEIGARWTAAVAAPVDAVIEGVWLRPVGGRVVAEPALYVS</sequence>
<comment type="similarity">
    <text evidence="1">Belongs to the P-Pant transferase superfamily. Gsp/Sfp/HetI/AcpT family.</text>
</comment>
<evidence type="ECO:0000256" key="2">
    <source>
        <dbReference type="ARBA" id="ARBA00022679"/>
    </source>
</evidence>
<dbReference type="InterPro" id="IPR050559">
    <property type="entry name" value="P-Pant_transferase_sf"/>
</dbReference>
<dbReference type="PANTHER" id="PTHR12215:SF10">
    <property type="entry name" value="L-AMINOADIPATE-SEMIALDEHYDE DEHYDROGENASE-PHOSPHOPANTETHEINYL TRANSFERASE"/>
    <property type="match status" value="1"/>
</dbReference>
<reference evidence="4 5" key="1">
    <citation type="submission" date="2021-02" db="EMBL/GenBank/DDBJ databases">
        <title>Lysobacter arenosi sp. nov., isolated from soil of gangwondo yeongwol, south Korea.</title>
        <authorList>
            <person name="Kim K.R."/>
            <person name="Kim K.H."/>
            <person name="Jeon C.O."/>
        </authorList>
    </citation>
    <scope>NUCLEOTIDE SEQUENCE [LARGE SCALE GENOMIC DNA]</scope>
    <source>
        <strain evidence="4 5">R7</strain>
    </source>
</reference>
<evidence type="ECO:0000256" key="1">
    <source>
        <dbReference type="ARBA" id="ARBA00010990"/>
    </source>
</evidence>
<dbReference type="InterPro" id="IPR008278">
    <property type="entry name" value="4-PPantetheinyl_Trfase_dom"/>
</dbReference>
<dbReference type="RefSeq" id="WP_200604825.1">
    <property type="nucleotide sequence ID" value="NZ_CP071517.1"/>
</dbReference>
<dbReference type="Proteomes" id="UP000663400">
    <property type="component" value="Chromosome"/>
</dbReference>
<keyword evidence="5" id="KW-1185">Reference proteome</keyword>
<proteinExistence type="inferred from homology"/>
<gene>
    <name evidence="4" type="ORF">HIV01_002710</name>
</gene>
<accession>A0ABX7RDJ5</accession>
<feature type="domain" description="4'-phosphopantetheinyl transferase" evidence="3">
    <location>
        <begin position="130"/>
        <end position="216"/>
    </location>
</feature>
<dbReference type="Pfam" id="PF01648">
    <property type="entry name" value="ACPS"/>
    <property type="match status" value="1"/>
</dbReference>
<dbReference type="Gene3D" id="3.90.470.20">
    <property type="entry name" value="4'-phosphopantetheinyl transferase domain"/>
    <property type="match status" value="1"/>
</dbReference>
<organism evidence="4 5">
    <name type="scientific">Lysobacter arenosi</name>
    <dbReference type="NCBI Taxonomy" id="2795387"/>
    <lineage>
        <taxon>Bacteria</taxon>
        <taxon>Pseudomonadati</taxon>
        <taxon>Pseudomonadota</taxon>
        <taxon>Gammaproteobacteria</taxon>
        <taxon>Lysobacterales</taxon>
        <taxon>Lysobacteraceae</taxon>
        <taxon>Lysobacter</taxon>
    </lineage>
</organism>
<dbReference type="GO" id="GO:0016740">
    <property type="term" value="F:transferase activity"/>
    <property type="evidence" value="ECO:0007669"/>
    <property type="project" value="UniProtKB-KW"/>
</dbReference>
<evidence type="ECO:0000313" key="5">
    <source>
        <dbReference type="Proteomes" id="UP000663400"/>
    </source>
</evidence>
<evidence type="ECO:0000313" key="4">
    <source>
        <dbReference type="EMBL" id="QSX75469.1"/>
    </source>
</evidence>
<dbReference type="EMBL" id="CP071517">
    <property type="protein sequence ID" value="QSX75469.1"/>
    <property type="molecule type" value="Genomic_DNA"/>
</dbReference>
<keyword evidence="2 4" id="KW-0808">Transferase</keyword>